<evidence type="ECO:0000313" key="1">
    <source>
        <dbReference type="EMBL" id="KAK5635570.1"/>
    </source>
</evidence>
<reference evidence="1 2" key="1">
    <citation type="submission" date="2023-10" db="EMBL/GenBank/DDBJ databases">
        <title>Draft genome sequence of Xylaria bambusicola isolate GMP-LS, the root and basal stem rot pathogen of sugarcane in Indonesia.</title>
        <authorList>
            <person name="Selvaraj P."/>
            <person name="Muralishankar V."/>
            <person name="Muruganantham S."/>
            <person name="Sp S."/>
            <person name="Haryani S."/>
            <person name="Lau K.J.X."/>
            <person name="Naqvi N.I."/>
        </authorList>
    </citation>
    <scope>NUCLEOTIDE SEQUENCE [LARGE SCALE GENOMIC DNA]</scope>
    <source>
        <strain evidence="1">GMP-LS</strain>
    </source>
</reference>
<sequence length="130" mass="14149">MELIRGVPGTCSRPLVSALDTGTSRLKTPRAGVIFSLPNSDEQPLTPLQGHVRSTKAVNTGIAKSEIAVYVAELPWYVFMTEFTTYSRLIDGLGIPEIYFDYVCPLGSLPGARRAWVEDESHASLGCTAF</sequence>
<protein>
    <submittedName>
        <fullName evidence="1">Uncharacterized protein</fullName>
    </submittedName>
</protein>
<comment type="caution">
    <text evidence="1">The sequence shown here is derived from an EMBL/GenBank/DDBJ whole genome shotgun (WGS) entry which is preliminary data.</text>
</comment>
<dbReference type="Proteomes" id="UP001305414">
    <property type="component" value="Unassembled WGS sequence"/>
</dbReference>
<evidence type="ECO:0000313" key="2">
    <source>
        <dbReference type="Proteomes" id="UP001305414"/>
    </source>
</evidence>
<keyword evidence="2" id="KW-1185">Reference proteome</keyword>
<gene>
    <name evidence="1" type="ORF">RRF57_011282</name>
</gene>
<proteinExistence type="predicted"/>
<dbReference type="EMBL" id="JAWHQM010000055">
    <property type="protein sequence ID" value="KAK5635570.1"/>
    <property type="molecule type" value="Genomic_DNA"/>
</dbReference>
<name>A0AAN7Z3I1_9PEZI</name>
<accession>A0AAN7Z3I1</accession>
<dbReference type="AlphaFoldDB" id="A0AAN7Z3I1"/>
<organism evidence="1 2">
    <name type="scientific">Xylaria bambusicola</name>
    <dbReference type="NCBI Taxonomy" id="326684"/>
    <lineage>
        <taxon>Eukaryota</taxon>
        <taxon>Fungi</taxon>
        <taxon>Dikarya</taxon>
        <taxon>Ascomycota</taxon>
        <taxon>Pezizomycotina</taxon>
        <taxon>Sordariomycetes</taxon>
        <taxon>Xylariomycetidae</taxon>
        <taxon>Xylariales</taxon>
        <taxon>Xylariaceae</taxon>
        <taxon>Xylaria</taxon>
    </lineage>
</organism>